<feature type="non-terminal residue" evidence="8">
    <location>
        <position position="515"/>
    </location>
</feature>
<dbReference type="EC" id="3.1.1.5" evidence="6"/>
<dbReference type="EMBL" id="KZ998068">
    <property type="protein sequence ID" value="RKO86594.1"/>
    <property type="molecule type" value="Genomic_DNA"/>
</dbReference>
<organism evidence="8 9">
    <name type="scientific">Blyttiomyces helicus</name>
    <dbReference type="NCBI Taxonomy" id="388810"/>
    <lineage>
        <taxon>Eukaryota</taxon>
        <taxon>Fungi</taxon>
        <taxon>Fungi incertae sedis</taxon>
        <taxon>Chytridiomycota</taxon>
        <taxon>Chytridiomycota incertae sedis</taxon>
        <taxon>Chytridiomycetes</taxon>
        <taxon>Chytridiomycetes incertae sedis</taxon>
        <taxon>Blyttiomyces</taxon>
    </lineage>
</organism>
<dbReference type="PANTHER" id="PTHR10728">
    <property type="entry name" value="CYTOSOLIC PHOSPHOLIPASE A2"/>
    <property type="match status" value="1"/>
</dbReference>
<evidence type="ECO:0000259" key="7">
    <source>
        <dbReference type="PROSITE" id="PS51210"/>
    </source>
</evidence>
<accession>A0A4P9W335</accession>
<evidence type="ECO:0000313" key="9">
    <source>
        <dbReference type="Proteomes" id="UP000269721"/>
    </source>
</evidence>
<evidence type="ECO:0000256" key="2">
    <source>
        <dbReference type="ARBA" id="ARBA00022801"/>
    </source>
</evidence>
<dbReference type="GO" id="GO:0004622">
    <property type="term" value="F:phosphatidylcholine lysophospholipase activity"/>
    <property type="evidence" value="ECO:0007669"/>
    <property type="project" value="UniProtKB-EC"/>
</dbReference>
<keyword evidence="8" id="KW-0808">Transferase</keyword>
<dbReference type="GO" id="GO:0005829">
    <property type="term" value="C:cytosol"/>
    <property type="evidence" value="ECO:0007669"/>
    <property type="project" value="TreeGrafter"/>
</dbReference>
<dbReference type="InterPro" id="IPR002642">
    <property type="entry name" value="LysoPLipase_cat_dom"/>
</dbReference>
<comment type="similarity">
    <text evidence="1 6">Belongs to the lysophospholipase family.</text>
</comment>
<evidence type="ECO:0000256" key="3">
    <source>
        <dbReference type="ARBA" id="ARBA00022963"/>
    </source>
</evidence>
<evidence type="ECO:0000256" key="5">
    <source>
        <dbReference type="PROSITE-ProRule" id="PRU00555"/>
    </source>
</evidence>
<comment type="catalytic activity">
    <reaction evidence="6">
        <text>a 1-acyl-sn-glycero-3-phosphocholine + H2O = sn-glycerol 3-phosphocholine + a fatty acid + H(+)</text>
        <dbReference type="Rhea" id="RHEA:15177"/>
        <dbReference type="ChEBI" id="CHEBI:15377"/>
        <dbReference type="ChEBI" id="CHEBI:15378"/>
        <dbReference type="ChEBI" id="CHEBI:16870"/>
        <dbReference type="ChEBI" id="CHEBI:28868"/>
        <dbReference type="ChEBI" id="CHEBI:58168"/>
        <dbReference type="EC" id="3.1.1.5"/>
    </reaction>
</comment>
<sequence length="515" mass="56225">MTETTEISLELLSEQLGTLAFDDPSPPVKTPPATPPAPSHGLLDSVASGARKLVERALDSTNHSAAATLKEFVTLPDAIRANMADVKANPELERDAVVSRNNAIPAEELAFQASRKAFCRESFAKFIGVPVDDVHVDDIPVIAIGGSGGGMKAMLGTAGYLQGMEEEGLFDSVMYLSGVSGSCWTISTLYTAAACSPTTLVSHFTKVLPYHPGDVRHIQSLLSPSPSTLVPLFFGGLVQKRITNLPRGVVDIYGALLALHFGGDGNIDPEKMKLSHHAKWMDGGRAPMPIYTAVRHERPWKDRVDADVTTADIEKFTGKKFDEAQAEYDAEGDKEEVVVDLKSKTAWSQWFELSPFEIGSDELKVWIPSWAFGRKFANFKSVDRVPEQSFALQVGLVASAMCAPWTASVQTFERTKATSTFGEKLRARASKLIAPDAPLSVKEFLSKHPIHAAYNWNPLYNPLPGVQKPGLENSRRIQLIDAGSDNNQPFYPFTRNGRGVDVVFCFDSSEDVERN</sequence>
<dbReference type="GO" id="GO:0004623">
    <property type="term" value="F:phospholipase A2 activity"/>
    <property type="evidence" value="ECO:0007669"/>
    <property type="project" value="TreeGrafter"/>
</dbReference>
<evidence type="ECO:0000256" key="6">
    <source>
        <dbReference type="RuleBase" id="RU362103"/>
    </source>
</evidence>
<evidence type="ECO:0000256" key="1">
    <source>
        <dbReference type="ARBA" id="ARBA00008780"/>
    </source>
</evidence>
<dbReference type="GO" id="GO:0046475">
    <property type="term" value="P:glycerophospholipid catabolic process"/>
    <property type="evidence" value="ECO:0007669"/>
    <property type="project" value="TreeGrafter"/>
</dbReference>
<keyword evidence="3 5" id="KW-0442">Lipid degradation</keyword>
<name>A0A4P9W335_9FUNG</name>
<keyword evidence="9" id="KW-1185">Reference proteome</keyword>
<dbReference type="GO" id="GO:0016740">
    <property type="term" value="F:transferase activity"/>
    <property type="evidence" value="ECO:0007669"/>
    <property type="project" value="UniProtKB-KW"/>
</dbReference>
<keyword evidence="2 5" id="KW-0378">Hydrolase</keyword>
<dbReference type="Proteomes" id="UP000269721">
    <property type="component" value="Unassembled WGS sequence"/>
</dbReference>
<dbReference type="PANTHER" id="PTHR10728:SF40">
    <property type="entry name" value="PATATIN FAMILY PROTEIN"/>
    <property type="match status" value="1"/>
</dbReference>
<dbReference type="AlphaFoldDB" id="A0A4P9W335"/>
<evidence type="ECO:0000313" key="8">
    <source>
        <dbReference type="EMBL" id="RKO86594.1"/>
    </source>
</evidence>
<keyword evidence="4 5" id="KW-0443">Lipid metabolism</keyword>
<dbReference type="PROSITE" id="PS51210">
    <property type="entry name" value="PLA2C"/>
    <property type="match status" value="1"/>
</dbReference>
<reference evidence="9" key="1">
    <citation type="journal article" date="2018" name="Nat. Microbiol.">
        <title>Leveraging single-cell genomics to expand the fungal tree of life.</title>
        <authorList>
            <person name="Ahrendt S.R."/>
            <person name="Quandt C.A."/>
            <person name="Ciobanu D."/>
            <person name="Clum A."/>
            <person name="Salamov A."/>
            <person name="Andreopoulos B."/>
            <person name="Cheng J.F."/>
            <person name="Woyke T."/>
            <person name="Pelin A."/>
            <person name="Henrissat B."/>
            <person name="Reynolds N.K."/>
            <person name="Benny G.L."/>
            <person name="Smith M.E."/>
            <person name="James T.Y."/>
            <person name="Grigoriev I.V."/>
        </authorList>
    </citation>
    <scope>NUCLEOTIDE SEQUENCE [LARGE SCALE GENOMIC DNA]</scope>
</reference>
<dbReference type="Pfam" id="PF01735">
    <property type="entry name" value="PLA2_B"/>
    <property type="match status" value="2"/>
</dbReference>
<dbReference type="OrthoDB" id="6121437at2759"/>
<gene>
    <name evidence="8" type="ORF">BDK51DRAFT_31209</name>
</gene>
<evidence type="ECO:0000256" key="4">
    <source>
        <dbReference type="ARBA" id="ARBA00023098"/>
    </source>
</evidence>
<dbReference type="InterPro" id="IPR016035">
    <property type="entry name" value="Acyl_Trfase/lysoPLipase"/>
</dbReference>
<dbReference type="SUPFAM" id="SSF52151">
    <property type="entry name" value="FabD/lysophospholipase-like"/>
    <property type="match status" value="1"/>
</dbReference>
<feature type="domain" description="PLA2c" evidence="7">
    <location>
        <begin position="88"/>
        <end position="515"/>
    </location>
</feature>
<dbReference type="Gene3D" id="3.40.1090.10">
    <property type="entry name" value="Cytosolic phospholipase A2 catalytic domain"/>
    <property type="match status" value="1"/>
</dbReference>
<protein>
    <recommendedName>
        <fullName evidence="6">Lysophospholipase</fullName>
        <ecNumber evidence="6">3.1.1.5</ecNumber>
    </recommendedName>
</protein>
<proteinExistence type="inferred from homology"/>